<feature type="region of interest" description="Disordered" evidence="3">
    <location>
        <begin position="298"/>
        <end position="319"/>
    </location>
</feature>
<dbReference type="GO" id="GO:0001228">
    <property type="term" value="F:DNA-binding transcription activator activity, RNA polymerase II-specific"/>
    <property type="evidence" value="ECO:0007669"/>
    <property type="project" value="TreeGrafter"/>
</dbReference>
<keyword evidence="1 2" id="KW-0238">DNA-binding</keyword>
<dbReference type="InterPro" id="IPR036910">
    <property type="entry name" value="HMG_box_dom_sf"/>
</dbReference>
<accession>A0A8K0JZ77</accession>
<organism evidence="5 6">
    <name type="scientific">Ladona fulva</name>
    <name type="common">Scarce chaser dragonfly</name>
    <name type="synonym">Libellula fulva</name>
    <dbReference type="NCBI Taxonomy" id="123851"/>
    <lineage>
        <taxon>Eukaryota</taxon>
        <taxon>Metazoa</taxon>
        <taxon>Ecdysozoa</taxon>
        <taxon>Arthropoda</taxon>
        <taxon>Hexapoda</taxon>
        <taxon>Insecta</taxon>
        <taxon>Pterygota</taxon>
        <taxon>Palaeoptera</taxon>
        <taxon>Odonata</taxon>
        <taxon>Epiprocta</taxon>
        <taxon>Anisoptera</taxon>
        <taxon>Libelluloidea</taxon>
        <taxon>Libellulidae</taxon>
        <taxon>Ladona</taxon>
    </lineage>
</organism>
<dbReference type="Pfam" id="PF00505">
    <property type="entry name" value="HMG_box"/>
    <property type="match status" value="1"/>
</dbReference>
<feature type="compositionally biased region" description="Basic residues" evidence="3">
    <location>
        <begin position="81"/>
        <end position="92"/>
    </location>
</feature>
<gene>
    <name evidence="5" type="ORF">J437_LFUL009710</name>
</gene>
<evidence type="ECO:0000313" key="6">
    <source>
        <dbReference type="Proteomes" id="UP000792457"/>
    </source>
</evidence>
<dbReference type="AlphaFoldDB" id="A0A8K0JZ77"/>
<feature type="DNA-binding region" description="HMG box" evidence="2">
    <location>
        <begin position="13"/>
        <end position="82"/>
    </location>
</feature>
<feature type="compositionally biased region" description="Low complexity" evidence="3">
    <location>
        <begin position="108"/>
        <end position="122"/>
    </location>
</feature>
<dbReference type="PANTHER" id="PTHR10270">
    <property type="entry name" value="SOX TRANSCRIPTION FACTOR"/>
    <property type="match status" value="1"/>
</dbReference>
<feature type="compositionally biased region" description="Polar residues" evidence="3">
    <location>
        <begin position="123"/>
        <end position="146"/>
    </location>
</feature>
<name>A0A8K0JZ77_LADFU</name>
<feature type="domain" description="HMG box" evidence="4">
    <location>
        <begin position="13"/>
        <end position="82"/>
    </location>
</feature>
<evidence type="ECO:0000259" key="4">
    <source>
        <dbReference type="PROSITE" id="PS50118"/>
    </source>
</evidence>
<evidence type="ECO:0000256" key="3">
    <source>
        <dbReference type="SAM" id="MobiDB-lite"/>
    </source>
</evidence>
<evidence type="ECO:0000313" key="5">
    <source>
        <dbReference type="EMBL" id="KAG8224966.1"/>
    </source>
</evidence>
<dbReference type="GO" id="GO:0030154">
    <property type="term" value="P:cell differentiation"/>
    <property type="evidence" value="ECO:0007669"/>
    <property type="project" value="TreeGrafter"/>
</dbReference>
<feature type="region of interest" description="Disordered" evidence="3">
    <location>
        <begin position="427"/>
        <end position="463"/>
    </location>
</feature>
<protein>
    <recommendedName>
        <fullName evidence="4">HMG box domain-containing protein</fullName>
    </recommendedName>
</protein>
<dbReference type="InterPro" id="IPR050140">
    <property type="entry name" value="SRY-related_HMG-box_TF-like"/>
</dbReference>
<sequence length="650" mass="70765">MRYPSDFPIVNIPKLHPPSYFGRSFLQRYTAVTQGAFLRDVEVLPELACKKWRGLTPQDRRPYVEEAERLRVIHMQEHPNYKYRPRRRKQSKRGSVVSAGNGVGGPTGRQSRGSPQQSQTTPLPSHSPGSSSVPFPKTSPSGSPYYQPNGLHLQSSGGGYGVGYHSGPSAALLAPPPPPPPFHVHHKSAPSTYGSYQFPHTPEASPTGSPEPLGRSDSQQQASNQQRQHQQPSGGEEAVSNALPTPEMSPMEQEKDNFQFGSEEKGRQSTFMSGHSNPSHLLKTLAYNRQQRLNASTHYHNPYSSQSHQSTHGWTIGPSSSGTSGLMMMMSSSSFGGSSSTITCSGGSYGISSQEGATGGNSVVASTTFYPPLMSAVEASRPGGASRLEGYNPAVKQQPPSPSSPATSSSSQQQSYLNIASYSMRDGFSGTAADQQPQRGDAYGMRQQPMQRSDLGTRGMEEDEDEMAVAEEGGVASDTQQVLPSGGEEEVTAAVAAAGDSEGTSSELGVHEFDEYLKSSAHQGHQQQLQHQMQQASMDSNHNYRGHHHQTHLVHHPNVISQASLEQQQNPYYHPNHLFHVDQHHNHQHHNHQQIPHYLAHAGAATKVDPMQCGRGYDYEQVQGAMVHAKQEEEEFSVILADVRKTLSSS</sequence>
<dbReference type="EMBL" id="KZ308219">
    <property type="protein sequence ID" value="KAG8224966.1"/>
    <property type="molecule type" value="Genomic_DNA"/>
</dbReference>
<evidence type="ECO:0000256" key="2">
    <source>
        <dbReference type="PROSITE-ProRule" id="PRU00267"/>
    </source>
</evidence>
<reference evidence="5" key="1">
    <citation type="submission" date="2013-04" db="EMBL/GenBank/DDBJ databases">
        <authorList>
            <person name="Qu J."/>
            <person name="Murali S.C."/>
            <person name="Bandaranaike D."/>
            <person name="Bellair M."/>
            <person name="Blankenburg K."/>
            <person name="Chao H."/>
            <person name="Dinh H."/>
            <person name="Doddapaneni H."/>
            <person name="Downs B."/>
            <person name="Dugan-Rocha S."/>
            <person name="Elkadiri S."/>
            <person name="Gnanaolivu R.D."/>
            <person name="Hernandez B."/>
            <person name="Javaid M."/>
            <person name="Jayaseelan J.C."/>
            <person name="Lee S."/>
            <person name="Li M."/>
            <person name="Ming W."/>
            <person name="Munidasa M."/>
            <person name="Muniz J."/>
            <person name="Nguyen L."/>
            <person name="Ongeri F."/>
            <person name="Osuji N."/>
            <person name="Pu L.-L."/>
            <person name="Puazo M."/>
            <person name="Qu C."/>
            <person name="Quiroz J."/>
            <person name="Raj R."/>
            <person name="Weissenberger G."/>
            <person name="Xin Y."/>
            <person name="Zou X."/>
            <person name="Han Y."/>
            <person name="Richards S."/>
            <person name="Worley K."/>
            <person name="Muzny D."/>
            <person name="Gibbs R."/>
        </authorList>
    </citation>
    <scope>NUCLEOTIDE SEQUENCE</scope>
    <source>
        <strain evidence="5">Sampled in the wild</strain>
    </source>
</reference>
<proteinExistence type="predicted"/>
<dbReference type="PROSITE" id="PS50118">
    <property type="entry name" value="HMG_BOX_2"/>
    <property type="match status" value="1"/>
</dbReference>
<dbReference type="PANTHER" id="PTHR10270:SF317">
    <property type="entry name" value="TRANSCRIPTION FACTOR SOX-15-RELATED"/>
    <property type="match status" value="1"/>
</dbReference>
<dbReference type="Gene3D" id="1.10.30.10">
    <property type="entry name" value="High mobility group box domain"/>
    <property type="match status" value="1"/>
</dbReference>
<keyword evidence="6" id="KW-1185">Reference proteome</keyword>
<keyword evidence="2" id="KW-0539">Nucleus</keyword>
<feature type="region of interest" description="Disordered" evidence="3">
    <location>
        <begin position="380"/>
        <end position="414"/>
    </location>
</feature>
<feature type="compositionally biased region" description="Low complexity" evidence="3">
    <location>
        <begin position="404"/>
        <end position="414"/>
    </location>
</feature>
<comment type="caution">
    <text evidence="5">The sequence shown here is derived from an EMBL/GenBank/DDBJ whole genome shotgun (WGS) entry which is preliminary data.</text>
</comment>
<feature type="compositionally biased region" description="Polar residues" evidence="3">
    <location>
        <begin position="298"/>
        <end position="313"/>
    </location>
</feature>
<dbReference type="SUPFAM" id="SSF47095">
    <property type="entry name" value="HMG-box"/>
    <property type="match status" value="1"/>
</dbReference>
<dbReference type="InterPro" id="IPR009071">
    <property type="entry name" value="HMG_box_dom"/>
</dbReference>
<dbReference type="Proteomes" id="UP000792457">
    <property type="component" value="Unassembled WGS sequence"/>
</dbReference>
<dbReference type="GO" id="GO:0000978">
    <property type="term" value="F:RNA polymerase II cis-regulatory region sequence-specific DNA binding"/>
    <property type="evidence" value="ECO:0007669"/>
    <property type="project" value="TreeGrafter"/>
</dbReference>
<reference evidence="5" key="2">
    <citation type="submission" date="2017-10" db="EMBL/GenBank/DDBJ databases">
        <title>Ladona fulva Genome sequencing and assembly.</title>
        <authorList>
            <person name="Murali S."/>
            <person name="Richards S."/>
            <person name="Bandaranaike D."/>
            <person name="Bellair M."/>
            <person name="Blankenburg K."/>
            <person name="Chao H."/>
            <person name="Dinh H."/>
            <person name="Doddapaneni H."/>
            <person name="Dugan-Rocha S."/>
            <person name="Elkadiri S."/>
            <person name="Gnanaolivu R."/>
            <person name="Hernandez B."/>
            <person name="Skinner E."/>
            <person name="Javaid M."/>
            <person name="Lee S."/>
            <person name="Li M."/>
            <person name="Ming W."/>
            <person name="Munidasa M."/>
            <person name="Muniz J."/>
            <person name="Nguyen L."/>
            <person name="Hughes D."/>
            <person name="Osuji N."/>
            <person name="Pu L.-L."/>
            <person name="Puazo M."/>
            <person name="Qu C."/>
            <person name="Quiroz J."/>
            <person name="Raj R."/>
            <person name="Weissenberger G."/>
            <person name="Xin Y."/>
            <person name="Zou X."/>
            <person name="Han Y."/>
            <person name="Worley K."/>
            <person name="Muzny D."/>
            <person name="Gibbs R."/>
        </authorList>
    </citation>
    <scope>NUCLEOTIDE SEQUENCE</scope>
    <source>
        <strain evidence="5">Sampled in the wild</strain>
    </source>
</reference>
<feature type="region of interest" description="Disordered" evidence="3">
    <location>
        <begin position="76"/>
        <end position="252"/>
    </location>
</feature>
<dbReference type="GO" id="GO:0005634">
    <property type="term" value="C:nucleus"/>
    <property type="evidence" value="ECO:0007669"/>
    <property type="project" value="UniProtKB-UniRule"/>
</dbReference>
<evidence type="ECO:0000256" key="1">
    <source>
        <dbReference type="ARBA" id="ARBA00023125"/>
    </source>
</evidence>
<dbReference type="OrthoDB" id="6247875at2759"/>
<feature type="compositionally biased region" description="Low complexity" evidence="3">
    <location>
        <begin position="216"/>
        <end position="233"/>
    </location>
</feature>